<feature type="compositionally biased region" description="Polar residues" evidence="1">
    <location>
        <begin position="41"/>
        <end position="52"/>
    </location>
</feature>
<proteinExistence type="predicted"/>
<evidence type="ECO:0000256" key="1">
    <source>
        <dbReference type="SAM" id="MobiDB-lite"/>
    </source>
</evidence>
<dbReference type="AlphaFoldDB" id="A0A177AFP3"/>
<sequence length="100" mass="11053">MLHLLVRPPSRNSPEHPSPPTPTCPSTQPPSTPSHTLPSSGDSIQSTASNRRLTMHPEENPIINILDILVHQKPRSLHLGSSCRFSIERINPILGRRNSN</sequence>
<reference evidence="2" key="1">
    <citation type="submission" date="2016-03" db="EMBL/GenBank/DDBJ databases">
        <title>Updated assembly of Pseudogymnoascus destructans, the fungus causing white-nose syndrome of bats.</title>
        <authorList>
            <person name="Palmer J.M."/>
            <person name="Drees K.P."/>
            <person name="Foster J.T."/>
            <person name="Lindner D.L."/>
        </authorList>
    </citation>
    <scope>NUCLEOTIDE SEQUENCE [LARGE SCALE GENOMIC DNA]</scope>
    <source>
        <strain evidence="2">20631-21</strain>
    </source>
</reference>
<protein>
    <submittedName>
        <fullName evidence="2">Uncharacterized protein</fullName>
    </submittedName>
</protein>
<dbReference type="GeneID" id="36286252"/>
<dbReference type="EMBL" id="KV441392">
    <property type="protein sequence ID" value="OAF60232.1"/>
    <property type="molecule type" value="Genomic_DNA"/>
</dbReference>
<dbReference type="RefSeq" id="XP_024325514.1">
    <property type="nucleotide sequence ID" value="XM_024466824.1"/>
</dbReference>
<organism evidence="2">
    <name type="scientific">Pseudogymnoascus destructans</name>
    <dbReference type="NCBI Taxonomy" id="655981"/>
    <lineage>
        <taxon>Eukaryota</taxon>
        <taxon>Fungi</taxon>
        <taxon>Dikarya</taxon>
        <taxon>Ascomycota</taxon>
        <taxon>Pezizomycotina</taxon>
        <taxon>Leotiomycetes</taxon>
        <taxon>Thelebolales</taxon>
        <taxon>Thelebolaceae</taxon>
        <taxon>Pseudogymnoascus</taxon>
    </lineage>
</organism>
<feature type="compositionally biased region" description="Pro residues" evidence="1">
    <location>
        <begin position="16"/>
        <end position="32"/>
    </location>
</feature>
<name>A0A177AFP3_9PEZI</name>
<evidence type="ECO:0000313" key="2">
    <source>
        <dbReference type="EMBL" id="OAF60232.1"/>
    </source>
</evidence>
<accession>A0A177AFP3</accession>
<gene>
    <name evidence="2" type="ORF">VC83_03175</name>
</gene>
<feature type="region of interest" description="Disordered" evidence="1">
    <location>
        <begin position="1"/>
        <end position="56"/>
    </location>
</feature>
<dbReference type="Proteomes" id="UP000077154">
    <property type="component" value="Unassembled WGS sequence"/>
</dbReference>